<evidence type="ECO:0000256" key="2">
    <source>
        <dbReference type="SAM" id="SignalP"/>
    </source>
</evidence>
<dbReference type="EMBL" id="JAVDXU010000002">
    <property type="protein sequence ID" value="MDR7270035.1"/>
    <property type="molecule type" value="Genomic_DNA"/>
</dbReference>
<sequence length="132" mass="14129">MKRLLLALPLLAALSACEQLGIDDPAKVAAAKEAEGKAIGSACRHAMRAIEDCYVLNPKAQKAAIYAGWREMDEYMRENKLEGVAPVVPRPGSARAKEDEAEAKPAEKPAEKASDKTAEKTPEKGGDKAKGR</sequence>
<feature type="signal peptide" evidence="2">
    <location>
        <begin position="1"/>
        <end position="18"/>
    </location>
</feature>
<evidence type="ECO:0000313" key="4">
    <source>
        <dbReference type="Proteomes" id="UP001180453"/>
    </source>
</evidence>
<evidence type="ECO:0000256" key="1">
    <source>
        <dbReference type="SAM" id="MobiDB-lite"/>
    </source>
</evidence>
<feature type="compositionally biased region" description="Basic and acidic residues" evidence="1">
    <location>
        <begin position="95"/>
        <end position="132"/>
    </location>
</feature>
<organism evidence="3 4">
    <name type="scientific">Roseateles saccharophilus</name>
    <name type="common">Pseudomonas saccharophila</name>
    <dbReference type="NCBI Taxonomy" id="304"/>
    <lineage>
        <taxon>Bacteria</taxon>
        <taxon>Pseudomonadati</taxon>
        <taxon>Pseudomonadota</taxon>
        <taxon>Betaproteobacteria</taxon>
        <taxon>Burkholderiales</taxon>
        <taxon>Sphaerotilaceae</taxon>
        <taxon>Roseateles</taxon>
    </lineage>
</organism>
<gene>
    <name evidence="3" type="ORF">J2X20_002693</name>
</gene>
<accession>A0ABU1YPA7</accession>
<protein>
    <recommendedName>
        <fullName evidence="5">Lipoprotein</fullName>
    </recommendedName>
</protein>
<feature type="region of interest" description="Disordered" evidence="1">
    <location>
        <begin position="82"/>
        <end position="132"/>
    </location>
</feature>
<proteinExistence type="predicted"/>
<evidence type="ECO:0008006" key="5">
    <source>
        <dbReference type="Google" id="ProtNLM"/>
    </source>
</evidence>
<keyword evidence="2" id="KW-0732">Signal</keyword>
<dbReference type="PROSITE" id="PS51257">
    <property type="entry name" value="PROKAR_LIPOPROTEIN"/>
    <property type="match status" value="1"/>
</dbReference>
<reference evidence="3 4" key="1">
    <citation type="submission" date="2023-07" db="EMBL/GenBank/DDBJ databases">
        <title>Sorghum-associated microbial communities from plants grown in Nebraska, USA.</title>
        <authorList>
            <person name="Schachtman D."/>
        </authorList>
    </citation>
    <scope>NUCLEOTIDE SEQUENCE [LARGE SCALE GENOMIC DNA]</scope>
    <source>
        <strain evidence="3 4">BE314</strain>
    </source>
</reference>
<comment type="caution">
    <text evidence="3">The sequence shown here is derived from an EMBL/GenBank/DDBJ whole genome shotgun (WGS) entry which is preliminary data.</text>
</comment>
<keyword evidence="4" id="KW-1185">Reference proteome</keyword>
<name>A0ABU1YPA7_ROSSA</name>
<feature type="chain" id="PRO_5046628764" description="Lipoprotein" evidence="2">
    <location>
        <begin position="19"/>
        <end position="132"/>
    </location>
</feature>
<dbReference type="Proteomes" id="UP001180453">
    <property type="component" value="Unassembled WGS sequence"/>
</dbReference>
<evidence type="ECO:0000313" key="3">
    <source>
        <dbReference type="EMBL" id="MDR7270035.1"/>
    </source>
</evidence>
<dbReference type="RefSeq" id="WP_310265519.1">
    <property type="nucleotide sequence ID" value="NZ_JAVDXU010000002.1"/>
</dbReference>